<name>A0ABV7AGJ3_9RHOB</name>
<evidence type="ECO:0000259" key="11">
    <source>
        <dbReference type="Pfam" id="PF00326"/>
    </source>
</evidence>
<proteinExistence type="inferred from homology"/>
<protein>
    <recommendedName>
        <fullName evidence="5 10">Proline iminopeptidase</fullName>
        <ecNumber evidence="4 10">3.4.11.5</ecNumber>
    </recommendedName>
</protein>
<comment type="catalytic activity">
    <reaction evidence="1 10">
        <text>Release of N-terminal proline from a peptide.</text>
        <dbReference type="EC" id="3.4.11.5"/>
    </reaction>
</comment>
<dbReference type="SUPFAM" id="SSF53474">
    <property type="entry name" value="alpha/beta-Hydrolases"/>
    <property type="match status" value="2"/>
</dbReference>
<dbReference type="Pfam" id="PF00326">
    <property type="entry name" value="Peptidase_S9"/>
    <property type="match status" value="1"/>
</dbReference>
<comment type="caution">
    <text evidence="13">The sequence shown here is derived from an EMBL/GenBank/DDBJ whole genome shotgun (WGS) entry which is preliminary data.</text>
</comment>
<evidence type="ECO:0000256" key="8">
    <source>
        <dbReference type="ARBA" id="ARBA00022670"/>
    </source>
</evidence>
<evidence type="ECO:0000259" key="12">
    <source>
        <dbReference type="Pfam" id="PF00561"/>
    </source>
</evidence>
<evidence type="ECO:0000256" key="7">
    <source>
        <dbReference type="ARBA" id="ARBA00022490"/>
    </source>
</evidence>
<keyword evidence="9 10" id="KW-0378">Hydrolase</keyword>
<keyword evidence="7" id="KW-0963">Cytoplasm</keyword>
<evidence type="ECO:0000256" key="1">
    <source>
        <dbReference type="ARBA" id="ARBA00001585"/>
    </source>
</evidence>
<dbReference type="Gene3D" id="3.40.50.1820">
    <property type="entry name" value="alpha/beta hydrolase"/>
    <property type="match status" value="2"/>
</dbReference>
<dbReference type="PANTHER" id="PTHR43722:SF1">
    <property type="entry name" value="PROLINE IMINOPEPTIDASE"/>
    <property type="match status" value="1"/>
</dbReference>
<sequence>MTDAALYPPIRPYATHALRVDPPHVLHVEEAGNPDGIPVVFLHGGPGAGVRPAQRQTFDPARYRIVTFDQRGCGRSTPSAELAGNDTQALIADIERIRQHLGIETWMVAGGSWGSLLSLSYAIAHSERCRSLRLRGVFLGRPQEVESWFSDIGKLFPDAFEGLAGPIPEAERGDLLAAYYVRLTDPDPAVHMPAAQALRGFSARTQTLVPSVAHVHALTEPKAALEIARLFTHYCVNGFFLPENHVLANIDRIRHIPCEIVQGRYDVVTPPRSAWDLHRAWPEARFTLVTLANHNATPDAPDLNAALRAASDRLADRAEDAALPPIETYLAPRAHQSPAVSEDGTVLAWLADETGFNQIWSLDLTEAGAKPELRTALTEPVGSLAFRPGSRDLLFTTDCGGDEHLQLHLLRDGALTPEALTEAPGTVHAWGCFDATGKRIAYASNAETATDMQIHLRDLETGADAVILRGPGWRTPRSFTPDGAALLIEDDRDGMYDAALHLLPLDGGAARVLLAGGKGTGKGAHVNAARWLDEGAALLLATDAGQEFHGLAALDPETGALDWLAQPAGDVEQLALSKDGRRIVYAWNDAGYSRLVVLDRDSGAETELALPVPGRVTTLLFAPDQQGLIVAATGFATPSRVLRIGLGGTATTLCAGAPVLGAADTVEPTRASFPSFDGAEVPAFVFTPNTPAPAEGYPTFVIVHGGPESQYAAHWRSDVQYLVRRGWLVVAPNVRGSTGYGRAWQAGDDLDRRMDAVRDLKAVRDGLAARADVDSDRMVVSGQSYGGFMVLAAISEYPDDWRAAAELYGIADFNTLLAATGPWRRRLRAVEYGDPETAEGRAMLAGFSPLAKVDAIRAPLFIVHGGDDPRVSPAESELLYAALRGRGHDCELLRIDHEGHGFARLPNRERVFAAMMRFLETRTRPRR</sequence>
<comment type="similarity">
    <text evidence="3 10">Belongs to the peptidase S33 family.</text>
</comment>
<organism evidence="13 14">
    <name type="scientific">Acidimangrovimonas pyrenivorans</name>
    <dbReference type="NCBI Taxonomy" id="2030798"/>
    <lineage>
        <taxon>Bacteria</taxon>
        <taxon>Pseudomonadati</taxon>
        <taxon>Pseudomonadota</taxon>
        <taxon>Alphaproteobacteria</taxon>
        <taxon>Rhodobacterales</taxon>
        <taxon>Paracoccaceae</taxon>
        <taxon>Acidimangrovimonas</taxon>
    </lineage>
</organism>
<dbReference type="NCBIfam" id="TIGR01249">
    <property type="entry name" value="pro_imino_pep_1"/>
    <property type="match status" value="1"/>
</dbReference>
<evidence type="ECO:0000313" key="13">
    <source>
        <dbReference type="EMBL" id="MFC2968036.1"/>
    </source>
</evidence>
<dbReference type="RefSeq" id="WP_377832685.1">
    <property type="nucleotide sequence ID" value="NZ_JBHRSK010000004.1"/>
</dbReference>
<keyword evidence="14" id="KW-1185">Reference proteome</keyword>
<dbReference type="InterPro" id="IPR011042">
    <property type="entry name" value="6-blade_b-propeller_TolB-like"/>
</dbReference>
<evidence type="ECO:0000256" key="9">
    <source>
        <dbReference type="ARBA" id="ARBA00022801"/>
    </source>
</evidence>
<dbReference type="InterPro" id="IPR002410">
    <property type="entry name" value="Peptidase_S33"/>
</dbReference>
<dbReference type="InterPro" id="IPR029058">
    <property type="entry name" value="AB_hydrolase_fold"/>
</dbReference>
<reference evidence="14" key="1">
    <citation type="journal article" date="2019" name="Int. J. Syst. Evol. Microbiol.">
        <title>The Global Catalogue of Microorganisms (GCM) 10K type strain sequencing project: providing services to taxonomists for standard genome sequencing and annotation.</title>
        <authorList>
            <consortium name="The Broad Institute Genomics Platform"/>
            <consortium name="The Broad Institute Genome Sequencing Center for Infectious Disease"/>
            <person name="Wu L."/>
            <person name="Ma J."/>
        </authorList>
    </citation>
    <scope>NUCLEOTIDE SEQUENCE [LARGE SCALE GENOMIC DNA]</scope>
    <source>
        <strain evidence="14">KCTC 62192</strain>
    </source>
</reference>
<dbReference type="Gene3D" id="2.120.10.30">
    <property type="entry name" value="TolB, C-terminal domain"/>
    <property type="match status" value="2"/>
</dbReference>
<dbReference type="Proteomes" id="UP001595443">
    <property type="component" value="Unassembled WGS sequence"/>
</dbReference>
<evidence type="ECO:0000256" key="5">
    <source>
        <dbReference type="ARBA" id="ARBA00021843"/>
    </source>
</evidence>
<accession>A0ABV7AGJ3</accession>
<dbReference type="PANTHER" id="PTHR43722">
    <property type="entry name" value="PROLINE IMINOPEPTIDASE"/>
    <property type="match status" value="1"/>
</dbReference>
<dbReference type="EC" id="3.4.11.5" evidence="4 10"/>
<keyword evidence="8 10" id="KW-0645">Protease</keyword>
<dbReference type="InterPro" id="IPR005944">
    <property type="entry name" value="Pro_iminopeptidase"/>
</dbReference>
<evidence type="ECO:0000256" key="2">
    <source>
        <dbReference type="ARBA" id="ARBA00004496"/>
    </source>
</evidence>
<dbReference type="SUPFAM" id="SSF82171">
    <property type="entry name" value="DPP6 N-terminal domain-like"/>
    <property type="match status" value="1"/>
</dbReference>
<evidence type="ECO:0000256" key="10">
    <source>
        <dbReference type="RuleBase" id="RU003421"/>
    </source>
</evidence>
<dbReference type="Pfam" id="PF00561">
    <property type="entry name" value="Abhydrolase_1"/>
    <property type="match status" value="1"/>
</dbReference>
<comment type="subcellular location">
    <subcellularLocation>
        <location evidence="2">Cytoplasm</location>
    </subcellularLocation>
</comment>
<gene>
    <name evidence="13" type="primary">pip</name>
    <name evidence="13" type="ORF">ACFOES_08020</name>
</gene>
<dbReference type="InterPro" id="IPR000073">
    <property type="entry name" value="AB_hydrolase_1"/>
</dbReference>
<evidence type="ECO:0000256" key="3">
    <source>
        <dbReference type="ARBA" id="ARBA00010088"/>
    </source>
</evidence>
<dbReference type="InterPro" id="IPR001375">
    <property type="entry name" value="Peptidase_S9_cat"/>
</dbReference>
<dbReference type="PRINTS" id="PR00793">
    <property type="entry name" value="PROAMNOPTASE"/>
</dbReference>
<feature type="domain" description="AB hydrolase-1" evidence="12">
    <location>
        <begin position="38"/>
        <end position="297"/>
    </location>
</feature>
<dbReference type="EMBL" id="JBHRSK010000004">
    <property type="protein sequence ID" value="MFC2968036.1"/>
    <property type="molecule type" value="Genomic_DNA"/>
</dbReference>
<evidence type="ECO:0000256" key="4">
    <source>
        <dbReference type="ARBA" id="ARBA00012568"/>
    </source>
</evidence>
<evidence type="ECO:0000313" key="14">
    <source>
        <dbReference type="Proteomes" id="UP001595443"/>
    </source>
</evidence>
<feature type="domain" description="Peptidase S9 prolyl oligopeptidase catalytic" evidence="11">
    <location>
        <begin position="716"/>
        <end position="921"/>
    </location>
</feature>
<keyword evidence="6 10" id="KW-0031">Aminopeptidase</keyword>
<evidence type="ECO:0000256" key="6">
    <source>
        <dbReference type="ARBA" id="ARBA00022438"/>
    </source>
</evidence>
<dbReference type="GO" id="GO:0004177">
    <property type="term" value="F:aminopeptidase activity"/>
    <property type="evidence" value="ECO:0007669"/>
    <property type="project" value="UniProtKB-KW"/>
</dbReference>